<feature type="domain" description="25S rRNA (uridine-N(3))-methyltransferase BMT5-like" evidence="1">
    <location>
        <begin position="47"/>
        <end position="212"/>
    </location>
</feature>
<dbReference type="GeneID" id="101490496"/>
<gene>
    <name evidence="3" type="primary">LOC101490496</name>
</gene>
<dbReference type="PANTHER" id="PTHR11538">
    <property type="entry name" value="PHENYLALANYL-TRNA SYNTHETASE"/>
    <property type="match status" value="1"/>
</dbReference>
<sequence length="437" mass="51557">MRNPLKSKKRILNKQWFMQPQEEQRKWWNQEEDPIWVTYYCSDHQILMVGDGDFSFSLSLAKAFGSASNMVASSLDTYDEVIKKYKNAKSNLAELQNLGAYLLHGVDATQMKFHPDLKMRKFDRIIFNFPHAGFHLKEDDLMMIKMHMDVVFGFFKSASHMLRANGEIHVNHKTTPPYDRWDIQKLAEQSFLILIECADFKKEDYPGYNNKRGDSYRCDDSFPLGECSTFKFIHNPRSMKNHLRRNHMEVSRQHEILPFQEIKNMEQFPAPVDLNYGPQTRNALQYIQNMERLRAPVNLNYRPQRSLSPKMNQLDHFPQTSLVPNTPQHYHYPQTSLVPNTPELYHYPQTSLLPKMNQLVHYPQTSLLPKTNRLDYYPQQSHFPKMNEPVRPEFDSRNGFNTIPRDYYFNNVTERHGIVGSRADCYHFGYLSTILNT</sequence>
<dbReference type="eggNOG" id="KOG4174">
    <property type="taxonomic scope" value="Eukaryota"/>
</dbReference>
<reference evidence="3" key="2">
    <citation type="submission" date="2025-08" db="UniProtKB">
        <authorList>
            <consortium name="RefSeq"/>
        </authorList>
    </citation>
    <scope>IDENTIFICATION</scope>
    <source>
        <tissue evidence="3">Etiolated seedlings</tissue>
    </source>
</reference>
<dbReference type="GO" id="GO:0005737">
    <property type="term" value="C:cytoplasm"/>
    <property type="evidence" value="ECO:0007669"/>
    <property type="project" value="TreeGrafter"/>
</dbReference>
<evidence type="ECO:0000313" key="2">
    <source>
        <dbReference type="Proteomes" id="UP000087171"/>
    </source>
</evidence>
<protein>
    <submittedName>
        <fullName evidence="3">Heavy metal-associated isoprenylated plant protein 41-like</fullName>
    </submittedName>
</protein>
<dbReference type="OrthoDB" id="273345at2759"/>
<dbReference type="RefSeq" id="XP_004500160.1">
    <property type="nucleotide sequence ID" value="XM_004500103.3"/>
</dbReference>
<dbReference type="STRING" id="3827.A0A1S2Y6E7"/>
<dbReference type="PaxDb" id="3827-XP_004500160.1"/>
<dbReference type="GO" id="GO:0070042">
    <property type="term" value="F:rRNA (uridine-N3-)-methyltransferase activity"/>
    <property type="evidence" value="ECO:0007669"/>
    <property type="project" value="InterPro"/>
</dbReference>
<dbReference type="InterPro" id="IPR019446">
    <property type="entry name" value="BMT5-like"/>
</dbReference>
<evidence type="ECO:0000259" key="1">
    <source>
        <dbReference type="Pfam" id="PF10354"/>
    </source>
</evidence>
<dbReference type="AlphaFoldDB" id="A0A1S2Y6E7"/>
<dbReference type="GO" id="GO:0070475">
    <property type="term" value="P:rRNA base methylation"/>
    <property type="evidence" value="ECO:0007669"/>
    <property type="project" value="InterPro"/>
</dbReference>
<dbReference type="Proteomes" id="UP000087171">
    <property type="component" value="Chromosome Ca5"/>
</dbReference>
<dbReference type="InterPro" id="IPR029063">
    <property type="entry name" value="SAM-dependent_MTases_sf"/>
</dbReference>
<dbReference type="PANTHER" id="PTHR11538:SF26">
    <property type="entry name" value="FERREDOXIN-FOLD ANTICODON-BINDING DOMAIN-CONTAINING PROTEIN 1"/>
    <property type="match status" value="1"/>
</dbReference>
<dbReference type="Pfam" id="PF10354">
    <property type="entry name" value="BMT5-like"/>
    <property type="match status" value="1"/>
</dbReference>
<dbReference type="KEGG" id="cam:101490496"/>
<reference evidence="2" key="1">
    <citation type="journal article" date="2013" name="Nat. Biotechnol.">
        <title>Draft genome sequence of chickpea (Cicer arietinum) provides a resource for trait improvement.</title>
        <authorList>
            <person name="Varshney R.K."/>
            <person name="Song C."/>
            <person name="Saxena R.K."/>
            <person name="Azam S."/>
            <person name="Yu S."/>
            <person name="Sharpe A.G."/>
            <person name="Cannon S."/>
            <person name="Baek J."/>
            <person name="Rosen B.D."/>
            <person name="Tar'an B."/>
            <person name="Millan T."/>
            <person name="Zhang X."/>
            <person name="Ramsay L.D."/>
            <person name="Iwata A."/>
            <person name="Wang Y."/>
            <person name="Nelson W."/>
            <person name="Farmer A.D."/>
            <person name="Gaur P.M."/>
            <person name="Soderlund C."/>
            <person name="Penmetsa R.V."/>
            <person name="Xu C."/>
            <person name="Bharti A.K."/>
            <person name="He W."/>
            <person name="Winter P."/>
            <person name="Zhao S."/>
            <person name="Hane J.K."/>
            <person name="Carrasquilla-Garcia N."/>
            <person name="Condie J.A."/>
            <person name="Upadhyaya H.D."/>
            <person name="Luo M.C."/>
            <person name="Thudi M."/>
            <person name="Gowda C.L."/>
            <person name="Singh N.P."/>
            <person name="Lichtenzveig J."/>
            <person name="Gali K.K."/>
            <person name="Rubio J."/>
            <person name="Nadarajan N."/>
            <person name="Dolezel J."/>
            <person name="Bansal K.C."/>
            <person name="Xu X."/>
            <person name="Edwards D."/>
            <person name="Zhang G."/>
            <person name="Kahl G."/>
            <person name="Gil J."/>
            <person name="Singh K.B."/>
            <person name="Datta S.K."/>
            <person name="Jackson S.A."/>
            <person name="Wang J."/>
            <person name="Cook D.R."/>
        </authorList>
    </citation>
    <scope>NUCLEOTIDE SEQUENCE [LARGE SCALE GENOMIC DNA]</scope>
    <source>
        <strain evidence="2">cv. CDC Frontier</strain>
    </source>
</reference>
<keyword evidence="2" id="KW-1185">Reference proteome</keyword>
<evidence type="ECO:0000313" key="3">
    <source>
        <dbReference type="RefSeq" id="XP_004500160.1"/>
    </source>
</evidence>
<name>A0A1S2Y6E7_CICAR</name>
<dbReference type="SUPFAM" id="SSF53335">
    <property type="entry name" value="S-adenosyl-L-methionine-dependent methyltransferases"/>
    <property type="match status" value="1"/>
</dbReference>
<proteinExistence type="predicted"/>
<accession>A0A1S2Y6E7</accession>
<dbReference type="FunFam" id="3.40.50.150:FF:000440">
    <property type="entry name" value="Os09g0479300 protein"/>
    <property type="match status" value="1"/>
</dbReference>
<organism evidence="2 3">
    <name type="scientific">Cicer arietinum</name>
    <name type="common">Chickpea</name>
    <name type="synonym">Garbanzo</name>
    <dbReference type="NCBI Taxonomy" id="3827"/>
    <lineage>
        <taxon>Eukaryota</taxon>
        <taxon>Viridiplantae</taxon>
        <taxon>Streptophyta</taxon>
        <taxon>Embryophyta</taxon>
        <taxon>Tracheophyta</taxon>
        <taxon>Spermatophyta</taxon>
        <taxon>Magnoliopsida</taxon>
        <taxon>eudicotyledons</taxon>
        <taxon>Gunneridae</taxon>
        <taxon>Pentapetalae</taxon>
        <taxon>rosids</taxon>
        <taxon>fabids</taxon>
        <taxon>Fabales</taxon>
        <taxon>Fabaceae</taxon>
        <taxon>Papilionoideae</taxon>
        <taxon>50 kb inversion clade</taxon>
        <taxon>NPAAA clade</taxon>
        <taxon>Hologalegina</taxon>
        <taxon>IRL clade</taxon>
        <taxon>Cicereae</taxon>
        <taxon>Cicer</taxon>
    </lineage>
</organism>